<evidence type="ECO:0000313" key="2">
    <source>
        <dbReference type="Proteomes" id="UP001732700"/>
    </source>
</evidence>
<sequence>MEKEVAAAAAPRPDKQDSHGNARKRAGSSDRDETDIDLISQLPDAMLCTIISLLPTKDGGRTQALSRRWRPLWRSAPLNLEVRAQLPGIPFPTLSVPISAVSKIISQHPGPARRFSFHGLYAGDLYAEVESWFHSRALTKLQKLHFCCRALTRERLPLSALCSTSTLLIASISGFYFPDDMPSMSFSVLKQLSLISVSISGYVFHGLLSGCHALESICMSNVSATDCLRVSSPSLRSIGFHDGCVAIRLIRAPKLEILGPFLPVVHKLIFSQENSMRNMKVLALSSSGYGLHTVINILRWFPCLEKLYVIFRKYDEMDKKDEPQYDPLHPIECLQTHLKKWYLMLNKIEFEGYCDYNSESVAYQHRLLQVGNRASRDAQFEFRRAYGGTNLDMHIHDLSVADPFRQL</sequence>
<dbReference type="EnsemblPlants" id="AVESA.00010b.r2.1AG0027330.1">
    <property type="protein sequence ID" value="AVESA.00010b.r2.1AG0027330.1.CDS"/>
    <property type="gene ID" value="AVESA.00010b.r2.1AG0027330"/>
</dbReference>
<protein>
    <submittedName>
        <fullName evidence="1">Uncharacterized protein</fullName>
    </submittedName>
</protein>
<evidence type="ECO:0000313" key="1">
    <source>
        <dbReference type="EnsemblPlants" id="AVESA.00010b.r2.1AG0027330.1.CDS"/>
    </source>
</evidence>
<dbReference type="Proteomes" id="UP001732700">
    <property type="component" value="Chromosome 1A"/>
</dbReference>
<name>A0ACD5TBY2_AVESA</name>
<reference evidence="1" key="2">
    <citation type="submission" date="2025-09" db="UniProtKB">
        <authorList>
            <consortium name="EnsemblPlants"/>
        </authorList>
    </citation>
    <scope>IDENTIFICATION</scope>
</reference>
<keyword evidence="2" id="KW-1185">Reference proteome</keyword>
<organism evidence="1 2">
    <name type="scientific">Avena sativa</name>
    <name type="common">Oat</name>
    <dbReference type="NCBI Taxonomy" id="4498"/>
    <lineage>
        <taxon>Eukaryota</taxon>
        <taxon>Viridiplantae</taxon>
        <taxon>Streptophyta</taxon>
        <taxon>Embryophyta</taxon>
        <taxon>Tracheophyta</taxon>
        <taxon>Spermatophyta</taxon>
        <taxon>Magnoliopsida</taxon>
        <taxon>Liliopsida</taxon>
        <taxon>Poales</taxon>
        <taxon>Poaceae</taxon>
        <taxon>BOP clade</taxon>
        <taxon>Pooideae</taxon>
        <taxon>Poodae</taxon>
        <taxon>Poeae</taxon>
        <taxon>Poeae Chloroplast Group 1 (Aveneae type)</taxon>
        <taxon>Aveninae</taxon>
        <taxon>Avena</taxon>
    </lineage>
</organism>
<proteinExistence type="predicted"/>
<accession>A0ACD5TBY2</accession>
<reference evidence="1" key="1">
    <citation type="submission" date="2021-05" db="EMBL/GenBank/DDBJ databases">
        <authorList>
            <person name="Scholz U."/>
            <person name="Mascher M."/>
            <person name="Fiebig A."/>
        </authorList>
    </citation>
    <scope>NUCLEOTIDE SEQUENCE [LARGE SCALE GENOMIC DNA]</scope>
</reference>